<gene>
    <name evidence="2" type="ORF">BDW42DRAFT_56195</name>
</gene>
<keyword evidence="1" id="KW-0472">Membrane</keyword>
<reference evidence="3" key="1">
    <citation type="submission" date="2017-12" db="EMBL/GenBank/DDBJ databases">
        <authorList>
            <consortium name="DOE Joint Genome Institute"/>
            <person name="Mondo S.J."/>
            <person name="Kjaerbolling I."/>
            <person name="Vesth T.C."/>
            <person name="Frisvad J.C."/>
            <person name="Nybo J.L."/>
            <person name="Theobald S."/>
            <person name="Kuo A."/>
            <person name="Bowyer P."/>
            <person name="Matsuda Y."/>
            <person name="Lyhne E.K."/>
            <person name="Kogle M.E."/>
            <person name="Clum A."/>
            <person name="Lipzen A."/>
            <person name="Salamov A."/>
            <person name="Ngan C.Y."/>
            <person name="Daum C."/>
            <person name="Chiniquy J."/>
            <person name="Barry K."/>
            <person name="LaButti K."/>
            <person name="Haridas S."/>
            <person name="Simmons B.A."/>
            <person name="Magnuson J.K."/>
            <person name="Mortensen U.H."/>
            <person name="Larsen T.O."/>
            <person name="Grigoriev I.V."/>
            <person name="Baker S.E."/>
            <person name="Andersen M.R."/>
            <person name="Nordberg H.P."/>
            <person name="Cantor M.N."/>
            <person name="Hua S.X."/>
        </authorList>
    </citation>
    <scope>NUCLEOTIDE SEQUENCE [LARGE SCALE GENOMIC DNA]</scope>
    <source>
        <strain evidence="3">IBT 19404</strain>
    </source>
</reference>
<organism evidence="2 3">
    <name type="scientific">Aspergillus taichungensis</name>
    <dbReference type="NCBI Taxonomy" id="482145"/>
    <lineage>
        <taxon>Eukaryota</taxon>
        <taxon>Fungi</taxon>
        <taxon>Dikarya</taxon>
        <taxon>Ascomycota</taxon>
        <taxon>Pezizomycotina</taxon>
        <taxon>Eurotiomycetes</taxon>
        <taxon>Eurotiomycetidae</taxon>
        <taxon>Eurotiales</taxon>
        <taxon>Aspergillaceae</taxon>
        <taxon>Aspergillus</taxon>
        <taxon>Aspergillus subgen. Circumdati</taxon>
    </lineage>
</organism>
<evidence type="ECO:0000256" key="1">
    <source>
        <dbReference type="SAM" id="Phobius"/>
    </source>
</evidence>
<keyword evidence="1" id="KW-1133">Transmembrane helix</keyword>
<dbReference type="Proteomes" id="UP000235023">
    <property type="component" value="Unassembled WGS sequence"/>
</dbReference>
<dbReference type="EMBL" id="KZ559497">
    <property type="protein sequence ID" value="PLN86707.1"/>
    <property type="molecule type" value="Genomic_DNA"/>
</dbReference>
<protein>
    <submittedName>
        <fullName evidence="2">Uncharacterized protein</fullName>
    </submittedName>
</protein>
<accession>A0A2J5IA16</accession>
<proteinExistence type="predicted"/>
<evidence type="ECO:0000313" key="2">
    <source>
        <dbReference type="EMBL" id="PLN86707.1"/>
    </source>
</evidence>
<keyword evidence="1" id="KW-0812">Transmembrane</keyword>
<dbReference type="AlphaFoldDB" id="A0A2J5IA16"/>
<keyword evidence="3" id="KW-1185">Reference proteome</keyword>
<evidence type="ECO:0000313" key="3">
    <source>
        <dbReference type="Proteomes" id="UP000235023"/>
    </source>
</evidence>
<feature type="transmembrane region" description="Helical" evidence="1">
    <location>
        <begin position="116"/>
        <end position="136"/>
    </location>
</feature>
<name>A0A2J5IA16_9EURO</name>
<sequence length="139" mass="15912">MGMFVPKRRYWMHSFSAHCDENRNRNWESLILNREECWQKEISLGCNALQHSSGQNHDKQTLLRPFSTDPGRYTCHSSMMSERPLFPDGNMRVKCLRGSTVCGPVFIYSLLSNSGILPCLSSFSLVSFSLSLVFLIETL</sequence>